<evidence type="ECO:0000313" key="2">
    <source>
        <dbReference type="EMBL" id="CAE6381603.1"/>
    </source>
</evidence>
<evidence type="ECO:0000259" key="1">
    <source>
        <dbReference type="PROSITE" id="PS50097"/>
    </source>
</evidence>
<dbReference type="EMBL" id="CAJMWT010001141">
    <property type="protein sequence ID" value="CAE6381603.1"/>
    <property type="molecule type" value="Genomic_DNA"/>
</dbReference>
<dbReference type="AlphaFoldDB" id="A0A8H2WHT2"/>
<protein>
    <recommendedName>
        <fullName evidence="1">BTB domain-containing protein</fullName>
    </recommendedName>
</protein>
<name>A0A8H2WHT2_9AGAM</name>
<accession>A0A8H2WHT2</accession>
<organism evidence="2 3">
    <name type="scientific">Rhizoctonia solani</name>
    <dbReference type="NCBI Taxonomy" id="456999"/>
    <lineage>
        <taxon>Eukaryota</taxon>
        <taxon>Fungi</taxon>
        <taxon>Dikarya</taxon>
        <taxon>Basidiomycota</taxon>
        <taxon>Agaricomycotina</taxon>
        <taxon>Agaricomycetes</taxon>
        <taxon>Cantharellales</taxon>
        <taxon>Ceratobasidiaceae</taxon>
        <taxon>Rhizoctonia</taxon>
    </lineage>
</organism>
<evidence type="ECO:0000313" key="3">
    <source>
        <dbReference type="Proteomes" id="UP000663843"/>
    </source>
</evidence>
<sequence>MTSITGTHALPLCNSAVLDLSSHTNNPATVESNPEPKISTPPSCEGVPLFEPGDGDVQITVNGTRFETHKYLIKRFRGLKQLLHTHPLEISMQHENISAEHFNEMFKMLYAS</sequence>
<comment type="caution">
    <text evidence="2">The sequence shown here is derived from an EMBL/GenBank/DDBJ whole genome shotgun (WGS) entry which is preliminary data.</text>
</comment>
<dbReference type="Proteomes" id="UP000663843">
    <property type="component" value="Unassembled WGS sequence"/>
</dbReference>
<proteinExistence type="predicted"/>
<dbReference type="InterPro" id="IPR000210">
    <property type="entry name" value="BTB/POZ_dom"/>
</dbReference>
<gene>
    <name evidence="2" type="ORF">RDB_LOCUS24908</name>
</gene>
<dbReference type="PROSITE" id="PS50097">
    <property type="entry name" value="BTB"/>
    <property type="match status" value="1"/>
</dbReference>
<feature type="domain" description="BTB" evidence="1">
    <location>
        <begin position="55"/>
        <end position="112"/>
    </location>
</feature>
<reference evidence="2" key="1">
    <citation type="submission" date="2021-01" db="EMBL/GenBank/DDBJ databases">
        <authorList>
            <person name="Kaushik A."/>
        </authorList>
    </citation>
    <scope>NUCLEOTIDE SEQUENCE</scope>
    <source>
        <strain evidence="2">AG2-2IIIB</strain>
    </source>
</reference>